<evidence type="ECO:0008006" key="5">
    <source>
        <dbReference type="Google" id="ProtNLM"/>
    </source>
</evidence>
<evidence type="ECO:0000256" key="2">
    <source>
        <dbReference type="SAM" id="SignalP"/>
    </source>
</evidence>
<reference evidence="3" key="1">
    <citation type="journal article" date="2022" name="bioRxiv">
        <title>Genomics of Preaxostyla Flagellates Illuminates Evolutionary Transitions and the Path Towards Mitochondrial Loss.</title>
        <authorList>
            <person name="Novak L.V.F."/>
            <person name="Treitli S.C."/>
            <person name="Pyrih J."/>
            <person name="Halakuc P."/>
            <person name="Pipaliya S.V."/>
            <person name="Vacek V."/>
            <person name="Brzon O."/>
            <person name="Soukal P."/>
            <person name="Eme L."/>
            <person name="Dacks J.B."/>
            <person name="Karnkowska A."/>
            <person name="Elias M."/>
            <person name="Hampl V."/>
        </authorList>
    </citation>
    <scope>NUCLEOTIDE SEQUENCE</scope>
    <source>
        <strain evidence="3">RCP-MX</strain>
    </source>
</reference>
<organism evidence="3 4">
    <name type="scientific">Paratrimastix pyriformis</name>
    <dbReference type="NCBI Taxonomy" id="342808"/>
    <lineage>
        <taxon>Eukaryota</taxon>
        <taxon>Metamonada</taxon>
        <taxon>Preaxostyla</taxon>
        <taxon>Paratrimastigidae</taxon>
        <taxon>Paratrimastix</taxon>
    </lineage>
</organism>
<comment type="caution">
    <text evidence="3">The sequence shown here is derived from an EMBL/GenBank/DDBJ whole genome shotgun (WGS) entry which is preliminary data.</text>
</comment>
<gene>
    <name evidence="3" type="ORF">PAPYR_83</name>
</gene>
<dbReference type="Proteomes" id="UP001141327">
    <property type="component" value="Unassembled WGS sequence"/>
</dbReference>
<keyword evidence="1" id="KW-0472">Membrane</keyword>
<dbReference type="EMBL" id="JAPMOS010000001">
    <property type="protein sequence ID" value="KAJ4462876.1"/>
    <property type="molecule type" value="Genomic_DNA"/>
</dbReference>
<evidence type="ECO:0000313" key="4">
    <source>
        <dbReference type="Proteomes" id="UP001141327"/>
    </source>
</evidence>
<feature type="transmembrane region" description="Helical" evidence="1">
    <location>
        <begin position="245"/>
        <end position="268"/>
    </location>
</feature>
<accession>A0ABQ8UWN4</accession>
<protein>
    <recommendedName>
        <fullName evidence="5">DOMON domain-containing protein</fullName>
    </recommendedName>
</protein>
<feature type="signal peptide" evidence="2">
    <location>
        <begin position="1"/>
        <end position="15"/>
    </location>
</feature>
<proteinExistence type="predicted"/>
<evidence type="ECO:0000256" key="1">
    <source>
        <dbReference type="SAM" id="Phobius"/>
    </source>
</evidence>
<keyword evidence="1" id="KW-1133">Transmembrane helix</keyword>
<evidence type="ECO:0000313" key="3">
    <source>
        <dbReference type="EMBL" id="KAJ4462876.1"/>
    </source>
</evidence>
<name>A0ABQ8UWN4_9EUKA</name>
<sequence length="278" mass="29707">MRTSVLCLLFAAVFATELYPQPNFHRTIHPLDVYTNGFCLESGAPGTAQGVGSQQYVAVQPCRYGQIVSNWDGQKMTLGLGAIGGVAAAVVTVGDMQDIRQKYGLTSNINDQTAYLSIHFDEAKSKMVIVGKDATSSKMTFQDMITPDSAPLMTTKSGSVNFEPKAGFVYIGRLTPEPVSNSWEDTTLFFKLLVLEDGNGATDPEALEVRWDIFSVGSGVSIPTLPDDLCSSALSAAAGANTTGAVGVVMSILALMGVIAIPILFFIFRRRLIAFTSV</sequence>
<feature type="chain" id="PRO_5045592915" description="DOMON domain-containing protein" evidence="2">
    <location>
        <begin position="16"/>
        <end position="278"/>
    </location>
</feature>
<keyword evidence="2" id="KW-0732">Signal</keyword>
<keyword evidence="4" id="KW-1185">Reference proteome</keyword>
<keyword evidence="1" id="KW-0812">Transmembrane</keyword>